<proteinExistence type="inferred from homology"/>
<evidence type="ECO:0000256" key="5">
    <source>
        <dbReference type="ARBA" id="ARBA00022989"/>
    </source>
</evidence>
<dbReference type="EMBL" id="CAJVAS010000031">
    <property type="protein sequence ID" value="CAG7645408.1"/>
    <property type="molecule type" value="Genomic_DNA"/>
</dbReference>
<dbReference type="PANTHER" id="PTHR30506">
    <property type="entry name" value="INNER MEMBRANE PROTEIN"/>
    <property type="match status" value="1"/>
</dbReference>
<feature type="domain" description="Glycine transporter" evidence="8">
    <location>
        <begin position="12"/>
        <end position="85"/>
    </location>
</feature>
<comment type="caution">
    <text evidence="9">The sequence shown here is derived from an EMBL/GenBank/DDBJ whole genome shotgun (WGS) entry which is preliminary data.</text>
</comment>
<feature type="domain" description="Glycine transporter" evidence="8">
    <location>
        <begin position="99"/>
        <end position="168"/>
    </location>
</feature>
<feature type="transmembrane region" description="Helical" evidence="7">
    <location>
        <begin position="36"/>
        <end position="58"/>
    </location>
</feature>
<reference evidence="9" key="1">
    <citation type="submission" date="2021-06" db="EMBL/GenBank/DDBJ databases">
        <authorList>
            <person name="Criscuolo A."/>
        </authorList>
    </citation>
    <scope>NUCLEOTIDE SEQUENCE</scope>
    <source>
        <strain evidence="9">CIP111600</strain>
    </source>
</reference>
<dbReference type="InterPro" id="IPR005115">
    <property type="entry name" value="Gly_transporter"/>
</dbReference>
<dbReference type="GO" id="GO:0005886">
    <property type="term" value="C:plasma membrane"/>
    <property type="evidence" value="ECO:0007669"/>
    <property type="project" value="UniProtKB-SubCell"/>
</dbReference>
<dbReference type="Proteomes" id="UP000693672">
    <property type="component" value="Unassembled WGS sequence"/>
</dbReference>
<feature type="transmembrane region" description="Helical" evidence="7">
    <location>
        <begin position="70"/>
        <end position="90"/>
    </location>
</feature>
<dbReference type="AlphaFoldDB" id="A0A916K577"/>
<dbReference type="RefSeq" id="WP_218094657.1">
    <property type="nucleotide sequence ID" value="NZ_CAJVAS010000031.1"/>
</dbReference>
<keyword evidence="6 7" id="KW-0472">Membrane</keyword>
<dbReference type="PANTHER" id="PTHR30506:SF3">
    <property type="entry name" value="UPF0126 INNER MEMBRANE PROTEIN YADS-RELATED"/>
    <property type="match status" value="1"/>
</dbReference>
<feature type="transmembrane region" description="Helical" evidence="7">
    <location>
        <begin position="123"/>
        <end position="144"/>
    </location>
</feature>
<evidence type="ECO:0000256" key="3">
    <source>
        <dbReference type="ARBA" id="ARBA00022475"/>
    </source>
</evidence>
<evidence type="ECO:0000259" key="8">
    <source>
        <dbReference type="Pfam" id="PF03458"/>
    </source>
</evidence>
<keyword evidence="4 7" id="KW-0812">Transmembrane</keyword>
<organism evidence="9 10">
    <name type="scientific">Paenibacillus solanacearum</name>
    <dbReference type="NCBI Taxonomy" id="2048548"/>
    <lineage>
        <taxon>Bacteria</taxon>
        <taxon>Bacillati</taxon>
        <taxon>Bacillota</taxon>
        <taxon>Bacilli</taxon>
        <taxon>Bacillales</taxon>
        <taxon>Paenibacillaceae</taxon>
        <taxon>Paenibacillus</taxon>
    </lineage>
</organism>
<evidence type="ECO:0000256" key="1">
    <source>
        <dbReference type="ARBA" id="ARBA00004651"/>
    </source>
</evidence>
<feature type="transmembrane region" description="Helical" evidence="7">
    <location>
        <begin position="156"/>
        <end position="173"/>
    </location>
</feature>
<evidence type="ECO:0000256" key="2">
    <source>
        <dbReference type="ARBA" id="ARBA00008193"/>
    </source>
</evidence>
<gene>
    <name evidence="9" type="ORF">PAESOLCIP111_04941</name>
</gene>
<feature type="transmembrane region" description="Helical" evidence="7">
    <location>
        <begin position="12"/>
        <end position="29"/>
    </location>
</feature>
<evidence type="ECO:0000256" key="6">
    <source>
        <dbReference type="ARBA" id="ARBA00023136"/>
    </source>
</evidence>
<sequence length="236" mass="25312">MEALLEINLQLLFSIIGTIAFAVSGAVVAMEEEYDILGVFVLALVTAFGGGVVRNLLIGIPVTTLWEQGLYLRTAVIAAFLVFIVPVGWIRKWKTWETFFDAIGLSAFSIQGAMYAAQMNVPLSAIMVAAMLTGIGGGMIRDVLAGRKPLVLRDEIYAVWGLVAGLVIGLGVLEGPVPVLSLFFAVVALRMLSVQLKWRLPRRSLRLQDELPAQVSSAAAARASGIPDTKEAARGE</sequence>
<comment type="subcellular location">
    <subcellularLocation>
        <location evidence="1">Cell membrane</location>
        <topology evidence="1">Multi-pass membrane protein</topology>
    </subcellularLocation>
</comment>
<evidence type="ECO:0000256" key="7">
    <source>
        <dbReference type="SAM" id="Phobius"/>
    </source>
</evidence>
<accession>A0A916K577</accession>
<name>A0A916K577_9BACL</name>
<evidence type="ECO:0000313" key="10">
    <source>
        <dbReference type="Proteomes" id="UP000693672"/>
    </source>
</evidence>
<protein>
    <recommendedName>
        <fullName evidence="8">Glycine transporter domain-containing protein</fullName>
    </recommendedName>
</protein>
<dbReference type="Pfam" id="PF03458">
    <property type="entry name" value="Gly_transporter"/>
    <property type="match status" value="2"/>
</dbReference>
<keyword evidence="3" id="KW-1003">Cell membrane</keyword>
<comment type="similarity">
    <text evidence="2">Belongs to the UPF0126 family.</text>
</comment>
<evidence type="ECO:0000256" key="4">
    <source>
        <dbReference type="ARBA" id="ARBA00022692"/>
    </source>
</evidence>
<keyword evidence="5 7" id="KW-1133">Transmembrane helix</keyword>
<keyword evidence="10" id="KW-1185">Reference proteome</keyword>
<evidence type="ECO:0000313" key="9">
    <source>
        <dbReference type="EMBL" id="CAG7645408.1"/>
    </source>
</evidence>